<dbReference type="InterPro" id="IPR002110">
    <property type="entry name" value="Ankyrin_rpt"/>
</dbReference>
<gene>
    <name evidence="5" type="ORF">Ae201684_009325</name>
</gene>
<keyword evidence="1" id="KW-0677">Repeat</keyword>
<keyword evidence="2 3" id="KW-0040">ANK repeat</keyword>
<dbReference type="Proteomes" id="UP000481153">
    <property type="component" value="Unassembled WGS sequence"/>
</dbReference>
<feature type="repeat" description="ANK" evidence="3">
    <location>
        <begin position="115"/>
        <end position="147"/>
    </location>
</feature>
<dbReference type="InterPro" id="IPR036770">
    <property type="entry name" value="Ankyrin_rpt-contain_sf"/>
</dbReference>
<keyword evidence="6" id="KW-1185">Reference proteome</keyword>
<feature type="repeat" description="ANK" evidence="3">
    <location>
        <begin position="215"/>
        <end position="236"/>
    </location>
</feature>
<reference evidence="5 6" key="1">
    <citation type="submission" date="2019-07" db="EMBL/GenBank/DDBJ databases">
        <title>Genomics analysis of Aphanomyces spp. identifies a new class of oomycete effector associated with host adaptation.</title>
        <authorList>
            <person name="Gaulin E."/>
        </authorList>
    </citation>
    <scope>NUCLEOTIDE SEQUENCE [LARGE SCALE GENOMIC DNA]</scope>
    <source>
        <strain evidence="5 6">ATCC 201684</strain>
    </source>
</reference>
<feature type="transmembrane region" description="Helical" evidence="4">
    <location>
        <begin position="46"/>
        <end position="67"/>
    </location>
</feature>
<evidence type="ECO:0000256" key="2">
    <source>
        <dbReference type="ARBA" id="ARBA00023043"/>
    </source>
</evidence>
<dbReference type="PROSITE" id="PS50297">
    <property type="entry name" value="ANK_REP_REGION"/>
    <property type="match status" value="3"/>
</dbReference>
<accession>A0A6G0X1V0</accession>
<dbReference type="VEuPathDB" id="FungiDB:AeMF1_000568"/>
<evidence type="ECO:0000313" key="5">
    <source>
        <dbReference type="EMBL" id="KAF0733754.1"/>
    </source>
</evidence>
<dbReference type="SMART" id="SM00248">
    <property type="entry name" value="ANK"/>
    <property type="match status" value="5"/>
</dbReference>
<evidence type="ECO:0000256" key="3">
    <source>
        <dbReference type="PROSITE-ProRule" id="PRU00023"/>
    </source>
</evidence>
<evidence type="ECO:0000256" key="4">
    <source>
        <dbReference type="SAM" id="Phobius"/>
    </source>
</evidence>
<dbReference type="Pfam" id="PF13857">
    <property type="entry name" value="Ank_5"/>
    <property type="match status" value="1"/>
</dbReference>
<organism evidence="5 6">
    <name type="scientific">Aphanomyces euteiches</name>
    <dbReference type="NCBI Taxonomy" id="100861"/>
    <lineage>
        <taxon>Eukaryota</taxon>
        <taxon>Sar</taxon>
        <taxon>Stramenopiles</taxon>
        <taxon>Oomycota</taxon>
        <taxon>Saprolegniomycetes</taxon>
        <taxon>Saprolegniales</taxon>
        <taxon>Verrucalvaceae</taxon>
        <taxon>Aphanomyces</taxon>
    </lineage>
</organism>
<dbReference type="SUPFAM" id="SSF48403">
    <property type="entry name" value="Ankyrin repeat"/>
    <property type="match status" value="1"/>
</dbReference>
<name>A0A6G0X1V0_9STRA</name>
<dbReference type="Gene3D" id="1.25.40.20">
    <property type="entry name" value="Ankyrin repeat-containing domain"/>
    <property type="match status" value="2"/>
</dbReference>
<dbReference type="Pfam" id="PF12796">
    <property type="entry name" value="Ank_2"/>
    <property type="match status" value="1"/>
</dbReference>
<dbReference type="PROSITE" id="PS50088">
    <property type="entry name" value="ANK_REPEAT"/>
    <property type="match status" value="4"/>
</dbReference>
<evidence type="ECO:0000313" key="6">
    <source>
        <dbReference type="Proteomes" id="UP000481153"/>
    </source>
</evidence>
<evidence type="ECO:0000256" key="1">
    <source>
        <dbReference type="ARBA" id="ARBA00022737"/>
    </source>
</evidence>
<proteinExistence type="predicted"/>
<keyword evidence="4" id="KW-0472">Membrane</keyword>
<dbReference type="PANTHER" id="PTHR24166">
    <property type="entry name" value="ROLLING PEBBLES, ISOFORM B"/>
    <property type="match status" value="1"/>
</dbReference>
<dbReference type="EMBL" id="VJMJ01000119">
    <property type="protein sequence ID" value="KAF0733754.1"/>
    <property type="molecule type" value="Genomic_DNA"/>
</dbReference>
<feature type="repeat" description="ANK" evidence="3">
    <location>
        <begin position="148"/>
        <end position="180"/>
    </location>
</feature>
<dbReference type="AlphaFoldDB" id="A0A6G0X1V0"/>
<comment type="caution">
    <text evidence="5">The sequence shown here is derived from an EMBL/GenBank/DDBJ whole genome shotgun (WGS) entry which is preliminary data.</text>
</comment>
<keyword evidence="4" id="KW-1133">Transmembrane helix</keyword>
<protein>
    <submittedName>
        <fullName evidence="5">Uncharacterized protein</fullName>
    </submittedName>
</protein>
<sequence length="268" mass="29577">MVGAWRFSLGTQFHHQIVQGFMPTCRISPPATTLNNMKDQLNWTDVGWTSVWYMYTMLVVAMLYYAWPTLLKMPLFFTKDYQMVDAASCGNIDGVRRLLAQGANINWTMDEIMGDPLTAVYWASVNGDADVVELLLDKHADPDIETKSGYTALTAAAELGDAKIVKLLAEHHADIDHTDKAGETALMRASSYGHTDVVRLLLAKNAAVDITDKLRGNTALMIAAWHGHAHIIKLLLPKANLALTNQDGQTARQIALDRGHTECAELLA</sequence>
<keyword evidence="4" id="KW-0812">Transmembrane</keyword>
<dbReference type="InterPro" id="IPR050889">
    <property type="entry name" value="Dendritic_Spine_Reg/Scaffold"/>
</dbReference>
<feature type="repeat" description="ANK" evidence="3">
    <location>
        <begin position="181"/>
        <end position="213"/>
    </location>
</feature>
<dbReference type="PANTHER" id="PTHR24166:SF48">
    <property type="entry name" value="PROTEIN VAPYRIN"/>
    <property type="match status" value="1"/>
</dbReference>